<keyword evidence="1" id="KW-0805">Transcription regulation</keyword>
<evidence type="ECO:0000313" key="8">
    <source>
        <dbReference type="Proteomes" id="UP001470230"/>
    </source>
</evidence>
<feature type="domain" description="Myb-like" evidence="5">
    <location>
        <begin position="108"/>
        <end position="158"/>
    </location>
</feature>
<comment type="caution">
    <text evidence="7">The sequence shown here is derived from an EMBL/GenBank/DDBJ whole genome shotgun (WGS) entry which is preliminary data.</text>
</comment>
<dbReference type="PANTHER" id="PTHR46621:SF1">
    <property type="entry name" value="SNRNA-ACTIVATING PROTEIN COMPLEX SUBUNIT 4"/>
    <property type="match status" value="1"/>
</dbReference>
<name>A0ABR2KVV6_9EUKA</name>
<dbReference type="Gene3D" id="1.10.10.60">
    <property type="entry name" value="Homeodomain-like"/>
    <property type="match status" value="2"/>
</dbReference>
<dbReference type="EMBL" id="JAPFFF010000003">
    <property type="protein sequence ID" value="KAK8895229.1"/>
    <property type="molecule type" value="Genomic_DNA"/>
</dbReference>
<evidence type="ECO:0000256" key="2">
    <source>
        <dbReference type="ARBA" id="ARBA00023125"/>
    </source>
</evidence>
<feature type="domain" description="HTH myb-type" evidence="6">
    <location>
        <begin position="56"/>
        <end position="111"/>
    </location>
</feature>
<accession>A0ABR2KVV6</accession>
<dbReference type="InterPro" id="IPR017930">
    <property type="entry name" value="Myb_dom"/>
</dbReference>
<evidence type="ECO:0000256" key="1">
    <source>
        <dbReference type="ARBA" id="ARBA00023015"/>
    </source>
</evidence>
<evidence type="ECO:0000313" key="7">
    <source>
        <dbReference type="EMBL" id="KAK8895229.1"/>
    </source>
</evidence>
<evidence type="ECO:0000256" key="4">
    <source>
        <dbReference type="ARBA" id="ARBA00023242"/>
    </source>
</evidence>
<feature type="domain" description="HTH myb-type" evidence="6">
    <location>
        <begin position="112"/>
        <end position="162"/>
    </location>
</feature>
<dbReference type="PROSITE" id="PS50090">
    <property type="entry name" value="MYB_LIKE"/>
    <property type="match status" value="2"/>
</dbReference>
<gene>
    <name evidence="7" type="ORF">M9Y10_023671</name>
</gene>
<dbReference type="CDD" id="cd00167">
    <property type="entry name" value="SANT"/>
    <property type="match status" value="2"/>
</dbReference>
<evidence type="ECO:0000256" key="3">
    <source>
        <dbReference type="ARBA" id="ARBA00023163"/>
    </source>
</evidence>
<feature type="domain" description="Myb-like" evidence="5">
    <location>
        <begin position="56"/>
        <end position="107"/>
    </location>
</feature>
<reference evidence="7 8" key="1">
    <citation type="submission" date="2024-04" db="EMBL/GenBank/DDBJ databases">
        <title>Tritrichomonas musculus Genome.</title>
        <authorList>
            <person name="Alves-Ferreira E."/>
            <person name="Grigg M."/>
            <person name="Lorenzi H."/>
            <person name="Galac M."/>
        </authorList>
    </citation>
    <scope>NUCLEOTIDE SEQUENCE [LARGE SCALE GENOMIC DNA]</scope>
    <source>
        <strain evidence="7 8">EAF2021</strain>
    </source>
</reference>
<dbReference type="InterPro" id="IPR051575">
    <property type="entry name" value="Myb-like_DNA-bd"/>
</dbReference>
<evidence type="ECO:0008006" key="9">
    <source>
        <dbReference type="Google" id="ProtNLM"/>
    </source>
</evidence>
<keyword evidence="2" id="KW-0238">DNA-binding</keyword>
<keyword evidence="3" id="KW-0804">Transcription</keyword>
<keyword evidence="8" id="KW-1185">Reference proteome</keyword>
<dbReference type="InterPro" id="IPR009057">
    <property type="entry name" value="Homeodomain-like_sf"/>
</dbReference>
<dbReference type="InterPro" id="IPR001005">
    <property type="entry name" value="SANT/Myb"/>
</dbReference>
<dbReference type="PANTHER" id="PTHR46621">
    <property type="entry name" value="SNRNA-ACTIVATING PROTEIN COMPLEX SUBUNIT 4"/>
    <property type="match status" value="1"/>
</dbReference>
<evidence type="ECO:0000259" key="5">
    <source>
        <dbReference type="PROSITE" id="PS50090"/>
    </source>
</evidence>
<dbReference type="PROSITE" id="PS51294">
    <property type="entry name" value="HTH_MYB"/>
    <property type="match status" value="2"/>
</dbReference>
<protein>
    <recommendedName>
        <fullName evidence="9">Myb-like DNA-binding domain containing protein</fullName>
    </recommendedName>
</protein>
<dbReference type="SUPFAM" id="SSF46689">
    <property type="entry name" value="Homeodomain-like"/>
    <property type="match status" value="1"/>
</dbReference>
<dbReference type="Pfam" id="PF13921">
    <property type="entry name" value="Myb_DNA-bind_6"/>
    <property type="match status" value="1"/>
</dbReference>
<sequence length="255" mass="30335">MMHSHQHFDDNHQEMDEKNQITEVDFSFDDYDFKPSNTFSTSCKFPGISNDAIYETRSRKKRAFTKEDDLKLKKAVQEYGVNDWSLIASIVGNRTRRQCRERWKKFLCPTLNHSSWTEEEDYLLLSKYQSLGPKWSVISSSFKNRTDISVKTRFITLNRRMKKEYDLTKRILKNNSFNYQNDAERTNFEQKNKSKVKMKEENYIQDNSNVCTSPLKINHDDSSNTIHSFLDFSLFENSGENEVDLWDNDFINNYL</sequence>
<dbReference type="Proteomes" id="UP001470230">
    <property type="component" value="Unassembled WGS sequence"/>
</dbReference>
<proteinExistence type="predicted"/>
<keyword evidence="4" id="KW-0539">Nucleus</keyword>
<organism evidence="7 8">
    <name type="scientific">Tritrichomonas musculus</name>
    <dbReference type="NCBI Taxonomy" id="1915356"/>
    <lineage>
        <taxon>Eukaryota</taxon>
        <taxon>Metamonada</taxon>
        <taxon>Parabasalia</taxon>
        <taxon>Tritrichomonadida</taxon>
        <taxon>Tritrichomonadidae</taxon>
        <taxon>Tritrichomonas</taxon>
    </lineage>
</organism>
<dbReference type="SMART" id="SM00717">
    <property type="entry name" value="SANT"/>
    <property type="match status" value="2"/>
</dbReference>
<evidence type="ECO:0000259" key="6">
    <source>
        <dbReference type="PROSITE" id="PS51294"/>
    </source>
</evidence>